<feature type="compositionally biased region" description="Low complexity" evidence="5">
    <location>
        <begin position="508"/>
        <end position="517"/>
    </location>
</feature>
<feature type="domain" description="CW-type" evidence="7">
    <location>
        <begin position="160"/>
        <end position="214"/>
    </location>
</feature>
<feature type="compositionally biased region" description="Basic and acidic residues" evidence="5">
    <location>
        <begin position="57"/>
        <end position="68"/>
    </location>
</feature>
<keyword evidence="2 4" id="KW-0863">Zinc-finger</keyword>
<evidence type="ECO:0000313" key="9">
    <source>
        <dbReference type="RefSeq" id="XP_019786155.2"/>
    </source>
</evidence>
<dbReference type="InterPro" id="IPR000313">
    <property type="entry name" value="PWWP_dom"/>
</dbReference>
<dbReference type="GO" id="GO:0005634">
    <property type="term" value="C:nucleus"/>
    <property type="evidence" value="ECO:0007669"/>
    <property type="project" value="TreeGrafter"/>
</dbReference>
<dbReference type="Pfam" id="PF07496">
    <property type="entry name" value="zf-CW"/>
    <property type="match status" value="1"/>
</dbReference>
<feature type="domain" description="PWWP" evidence="6">
    <location>
        <begin position="227"/>
        <end position="293"/>
    </location>
</feature>
<dbReference type="GeneID" id="101317821"/>
<reference evidence="9" key="1">
    <citation type="submission" date="2025-08" db="UniProtKB">
        <authorList>
            <consortium name="RefSeq"/>
        </authorList>
    </citation>
    <scope>IDENTIFICATION</scope>
    <source>
        <tissue evidence="9">Spleen</tissue>
    </source>
</reference>
<feature type="region of interest" description="Disordered" evidence="5">
    <location>
        <begin position="1"/>
        <end position="25"/>
    </location>
</feature>
<organism evidence="8 9">
    <name type="scientific">Tursiops truncatus</name>
    <name type="common">Atlantic bottle-nosed dolphin</name>
    <name type="synonym">Delphinus truncatus</name>
    <dbReference type="NCBI Taxonomy" id="9739"/>
    <lineage>
        <taxon>Eukaryota</taxon>
        <taxon>Metazoa</taxon>
        <taxon>Chordata</taxon>
        <taxon>Craniata</taxon>
        <taxon>Vertebrata</taxon>
        <taxon>Euteleostomi</taxon>
        <taxon>Mammalia</taxon>
        <taxon>Eutheria</taxon>
        <taxon>Laurasiatheria</taxon>
        <taxon>Artiodactyla</taxon>
        <taxon>Whippomorpha</taxon>
        <taxon>Cetacea</taxon>
        <taxon>Odontoceti</taxon>
        <taxon>Delphinidae</taxon>
        <taxon>Tursiops</taxon>
    </lineage>
</organism>
<evidence type="ECO:0000256" key="4">
    <source>
        <dbReference type="PROSITE-ProRule" id="PRU00454"/>
    </source>
</evidence>
<dbReference type="PANTHER" id="PTHR15999">
    <property type="entry name" value="ZINC FINGER CW-TYPE PWWP DOMAIN PROTEIN 1"/>
    <property type="match status" value="1"/>
</dbReference>
<dbReference type="Proteomes" id="UP000245320">
    <property type="component" value="Chromosome 15"/>
</dbReference>
<feature type="region of interest" description="Disordered" evidence="5">
    <location>
        <begin position="361"/>
        <end position="517"/>
    </location>
</feature>
<evidence type="ECO:0000259" key="6">
    <source>
        <dbReference type="PROSITE" id="PS50812"/>
    </source>
</evidence>
<dbReference type="RefSeq" id="XP_019786155.2">
    <property type="nucleotide sequence ID" value="XM_019930596.2"/>
</dbReference>
<dbReference type="AlphaFoldDB" id="A0A2U4AYW0"/>
<dbReference type="Gene3D" id="2.30.30.140">
    <property type="match status" value="1"/>
</dbReference>
<evidence type="ECO:0000256" key="5">
    <source>
        <dbReference type="SAM" id="MobiDB-lite"/>
    </source>
</evidence>
<evidence type="ECO:0000256" key="1">
    <source>
        <dbReference type="ARBA" id="ARBA00022723"/>
    </source>
</evidence>
<gene>
    <name evidence="9" type="primary">ZCWPW1</name>
</gene>
<name>A0A2U4AYW0_TURTR</name>
<protein>
    <submittedName>
        <fullName evidence="9">Zinc finger CW-type PWWP domain protein 1 isoform X6</fullName>
    </submittedName>
</protein>
<dbReference type="InterPro" id="IPR042778">
    <property type="entry name" value="ZCWPW1/ZCWPW2"/>
</dbReference>
<dbReference type="Gene3D" id="3.30.40.100">
    <property type="match status" value="1"/>
</dbReference>
<keyword evidence="3" id="KW-0862">Zinc</keyword>
<evidence type="ECO:0000259" key="7">
    <source>
        <dbReference type="PROSITE" id="PS51050"/>
    </source>
</evidence>
<feature type="compositionally biased region" description="Basic and acidic residues" evidence="5">
    <location>
        <begin position="78"/>
        <end position="95"/>
    </location>
</feature>
<evidence type="ECO:0000256" key="3">
    <source>
        <dbReference type="ARBA" id="ARBA00022833"/>
    </source>
</evidence>
<dbReference type="SUPFAM" id="SSF63748">
    <property type="entry name" value="Tudor/PWWP/MBT"/>
    <property type="match status" value="1"/>
</dbReference>
<feature type="compositionally biased region" description="Basic and acidic residues" evidence="5">
    <location>
        <begin position="123"/>
        <end position="154"/>
    </location>
</feature>
<dbReference type="GO" id="GO:0008270">
    <property type="term" value="F:zinc ion binding"/>
    <property type="evidence" value="ECO:0007669"/>
    <property type="project" value="UniProtKB-KW"/>
</dbReference>
<evidence type="ECO:0000313" key="8">
    <source>
        <dbReference type="Proteomes" id="UP000245320"/>
    </source>
</evidence>
<dbReference type="InterPro" id="IPR011124">
    <property type="entry name" value="Znf_CW"/>
</dbReference>
<feature type="region of interest" description="Disordered" evidence="5">
    <location>
        <begin position="42"/>
        <end position="96"/>
    </location>
</feature>
<dbReference type="SMART" id="SM00293">
    <property type="entry name" value="PWWP"/>
    <property type="match status" value="1"/>
</dbReference>
<feature type="compositionally biased region" description="Basic and acidic residues" evidence="5">
    <location>
        <begin position="535"/>
        <end position="544"/>
    </location>
</feature>
<feature type="region of interest" description="Disordered" evidence="5">
    <location>
        <begin position="533"/>
        <end position="554"/>
    </location>
</feature>
<feature type="compositionally biased region" description="Acidic residues" evidence="5">
    <location>
        <begin position="366"/>
        <end position="379"/>
    </location>
</feature>
<proteinExistence type="predicted"/>
<dbReference type="PROSITE" id="PS50812">
    <property type="entry name" value="PWWP"/>
    <property type="match status" value="1"/>
</dbReference>
<dbReference type="PROSITE" id="PS51050">
    <property type="entry name" value="ZF_CW"/>
    <property type="match status" value="1"/>
</dbReference>
<keyword evidence="1" id="KW-0479">Metal-binding</keyword>
<feature type="region of interest" description="Disordered" evidence="5">
    <location>
        <begin position="123"/>
        <end position="157"/>
    </location>
</feature>
<sequence>MMTTLQSKECGKGPKKTFAPPAQKLHSLMPYNLNSSKEEILGISSPEAETRPSLLKARLEKKKEKTTKENGTSSGQEIKGKAQDSKKAEKKEKGKSTLTNAEFEEIVQIVLQKSLQECLENEKMEKAQSGHEHRQKDQLKKTVQDHSQIRDQQKGEGSGFGQCLVWVQCSSPNCEKWRRLRGNIDPSVLPDNWSCDQNTDLEYNHCDIPEETWTGHENEVAYASYIPGSIIWAKQYGYPWWPGMVESDPDLGEYFLFASHLDSLPSKYHVTFFGETVSRAWIPVNMLKNFQELSLELAAVKKCKNKDFSQKLGAALMMAQEAEQISIQERVNLFGFWSRYSGSDYSGEGKDVMLSGANSLDSCLEKEEEESELEEEEEEQQKKDPTLPGPKPAKIQTKKPKARGGAHGRDGTPQRKTMKRSLGNESAAPSLPIMGKKKGHGNSEPEQPGPKKKFKAPQSKAPVSSSSEEKEARIVPEVLTPPAPPGACPVLGKKGPAPQEPWPQEAGSVLSDDGASSDLDLDQLMEDVGEELEQREEPQHRDDAGELAVTFCEE</sequence>
<feature type="compositionally biased region" description="Basic residues" evidence="5">
    <location>
        <begin position="396"/>
        <end position="406"/>
    </location>
</feature>
<dbReference type="Pfam" id="PF00855">
    <property type="entry name" value="PWWP"/>
    <property type="match status" value="1"/>
</dbReference>
<dbReference type="PANTHER" id="PTHR15999:SF2">
    <property type="entry name" value="ZINC FINGER CW-TYPE PWWP DOMAIN PROTEIN 1"/>
    <property type="match status" value="1"/>
</dbReference>
<keyword evidence="8" id="KW-1185">Reference proteome</keyword>
<dbReference type="CTD" id="55063"/>
<evidence type="ECO:0000256" key="2">
    <source>
        <dbReference type="ARBA" id="ARBA00022771"/>
    </source>
</evidence>
<accession>A0A2U4AYW0</accession>
<dbReference type="CDD" id="cd20145">
    <property type="entry name" value="PWWP_ZCWPW1"/>
    <property type="match status" value="1"/>
</dbReference>